<protein>
    <submittedName>
        <fullName evidence="2">Methanogenic corrinoid protein MtbC1</fullName>
    </submittedName>
</protein>
<evidence type="ECO:0000313" key="3">
    <source>
        <dbReference type="Proteomes" id="UP001549291"/>
    </source>
</evidence>
<dbReference type="Gene3D" id="3.40.50.280">
    <property type="entry name" value="Cobalamin-binding domain"/>
    <property type="match status" value="1"/>
</dbReference>
<dbReference type="Pfam" id="PF02607">
    <property type="entry name" value="B12-binding_2"/>
    <property type="match status" value="1"/>
</dbReference>
<sequence length="267" mass="29123">MWPLGSQSVLKWCAHCQQFIGEMRPYADFSITHGLCRKCSGEQPDLLSGDEYAHAVALRDIFQALFAAGRRSDFDAAGPLVDNAIAVHCRPVDILIGMIAPMLYEIGNAWERGTLTVAGEHEFTAFAERVVDLVEAKMRQAWSQPARHAGDGCYLLMNAPGNIHVVGIRILGLWLQNQGWRTRHVDDLTVLDVLSEPAIAGEPKTLLVSIALREQCDAVASLIERVQALPAPSRPNIFLGGYAVKTHLVPRIPGVKLAADISALGLD</sequence>
<gene>
    <name evidence="2" type="ORF">ABIF63_001203</name>
</gene>
<dbReference type="EMBL" id="JBEPTQ010000002">
    <property type="protein sequence ID" value="MET4717097.1"/>
    <property type="molecule type" value="Genomic_DNA"/>
</dbReference>
<accession>A0ABV2RJY1</accession>
<dbReference type="Proteomes" id="UP001549291">
    <property type="component" value="Unassembled WGS sequence"/>
</dbReference>
<evidence type="ECO:0000313" key="2">
    <source>
        <dbReference type="EMBL" id="MET4717097.1"/>
    </source>
</evidence>
<dbReference type="Gene3D" id="1.10.1240.10">
    <property type="entry name" value="Methionine synthase domain"/>
    <property type="match status" value="1"/>
</dbReference>
<dbReference type="SUPFAM" id="SSF52242">
    <property type="entry name" value="Cobalamin (vitamin B12)-binding domain"/>
    <property type="match status" value="1"/>
</dbReference>
<proteinExistence type="predicted"/>
<dbReference type="InterPro" id="IPR036724">
    <property type="entry name" value="Cobalamin-bd_sf"/>
</dbReference>
<name>A0ABV2RJY1_BRAJP</name>
<feature type="domain" description="B12-binding N-terminal" evidence="1">
    <location>
        <begin position="63"/>
        <end position="134"/>
    </location>
</feature>
<dbReference type="InterPro" id="IPR036594">
    <property type="entry name" value="Meth_synthase_dom"/>
</dbReference>
<reference evidence="2 3" key="1">
    <citation type="submission" date="2024-06" db="EMBL/GenBank/DDBJ databases">
        <title>Genomic Encyclopedia of Type Strains, Phase V (KMG-V): Genome sequencing to study the core and pangenomes of soil and plant-associated prokaryotes.</title>
        <authorList>
            <person name="Whitman W."/>
        </authorList>
    </citation>
    <scope>NUCLEOTIDE SEQUENCE [LARGE SCALE GENOMIC DNA]</scope>
    <source>
        <strain evidence="2 3">USDA 160</strain>
    </source>
</reference>
<dbReference type="InterPro" id="IPR003759">
    <property type="entry name" value="Cbl-bd_cap"/>
</dbReference>
<keyword evidence="3" id="KW-1185">Reference proteome</keyword>
<evidence type="ECO:0000259" key="1">
    <source>
        <dbReference type="Pfam" id="PF02607"/>
    </source>
</evidence>
<organism evidence="2 3">
    <name type="scientific">Bradyrhizobium japonicum</name>
    <dbReference type="NCBI Taxonomy" id="375"/>
    <lineage>
        <taxon>Bacteria</taxon>
        <taxon>Pseudomonadati</taxon>
        <taxon>Pseudomonadota</taxon>
        <taxon>Alphaproteobacteria</taxon>
        <taxon>Hyphomicrobiales</taxon>
        <taxon>Nitrobacteraceae</taxon>
        <taxon>Bradyrhizobium</taxon>
    </lineage>
</organism>
<comment type="caution">
    <text evidence="2">The sequence shown here is derived from an EMBL/GenBank/DDBJ whole genome shotgun (WGS) entry which is preliminary data.</text>
</comment>